<organism evidence="2">
    <name type="scientific">viral metagenome</name>
    <dbReference type="NCBI Taxonomy" id="1070528"/>
    <lineage>
        <taxon>unclassified sequences</taxon>
        <taxon>metagenomes</taxon>
        <taxon>organismal metagenomes</taxon>
    </lineage>
</organism>
<keyword evidence="1" id="KW-1133">Transmembrane helix</keyword>
<feature type="transmembrane region" description="Helical" evidence="1">
    <location>
        <begin position="302"/>
        <end position="320"/>
    </location>
</feature>
<sequence>MPGLTGVARTDSQRCVIDAMGGTTHNYRYCIKPPPTNYMTAGGPLSMTNVGRVFNELTKYVDYLIIKPDTATRDDCYEQKTTGNYIPVLGNKYILKTASKCIPVNPFTGKTICNPADNTPIEKTLYKYINNVSDGSNFITGGGENAGGNGLLPSIAGNIGTLATNIIGVAGSFSQESKPYCMETQMSCHIVAGPDSVQNYSGPSPSGIFFSLADLREMKADAFAYNIKPIIPNDNAVIRNCISGSTFRNINENTESEDIINIINKNIIDQNGDKLIYPSNIEDWMNISNISLDFNDSTLVKTYYLGLSLLMILIMFKILYGKQKLR</sequence>
<keyword evidence="1" id="KW-0812">Transmembrane</keyword>
<keyword evidence="1" id="KW-0472">Membrane</keyword>
<evidence type="ECO:0000256" key="1">
    <source>
        <dbReference type="SAM" id="Phobius"/>
    </source>
</evidence>
<reference evidence="2" key="1">
    <citation type="journal article" date="2020" name="Nature">
        <title>Giant virus diversity and host interactions through global metagenomics.</title>
        <authorList>
            <person name="Schulz F."/>
            <person name="Roux S."/>
            <person name="Paez-Espino D."/>
            <person name="Jungbluth S."/>
            <person name="Walsh D.A."/>
            <person name="Denef V.J."/>
            <person name="McMahon K.D."/>
            <person name="Konstantinidis K.T."/>
            <person name="Eloe-Fadrosh E.A."/>
            <person name="Kyrpides N.C."/>
            <person name="Woyke T."/>
        </authorList>
    </citation>
    <scope>NUCLEOTIDE SEQUENCE</scope>
    <source>
        <strain evidence="2">GVMAG-M-3300020523-10</strain>
    </source>
</reference>
<proteinExistence type="predicted"/>
<dbReference type="EMBL" id="MN739383">
    <property type="protein sequence ID" value="QHT01887.1"/>
    <property type="molecule type" value="Genomic_DNA"/>
</dbReference>
<accession>A0A6C0CC20</accession>
<name>A0A6C0CC20_9ZZZZ</name>
<protein>
    <submittedName>
        <fullName evidence="2">Uncharacterized protein</fullName>
    </submittedName>
</protein>
<dbReference type="AlphaFoldDB" id="A0A6C0CC20"/>
<evidence type="ECO:0000313" key="2">
    <source>
        <dbReference type="EMBL" id="QHT01887.1"/>
    </source>
</evidence>